<dbReference type="EMBL" id="GBRH01271388">
    <property type="protein sequence ID" value="JAD26507.1"/>
    <property type="molecule type" value="Transcribed_RNA"/>
</dbReference>
<evidence type="ECO:0000313" key="1">
    <source>
        <dbReference type="EMBL" id="JAD26507.1"/>
    </source>
</evidence>
<sequence>MPRAFHLRPMSSHSIPFLRATPLLPPMSLFPIALPVIGEGAERGGVWTSTQPCTRCPDLERSAAASGR</sequence>
<reference evidence="1" key="2">
    <citation type="journal article" date="2015" name="Data Brief">
        <title>Shoot transcriptome of the giant reed, Arundo donax.</title>
        <authorList>
            <person name="Barrero R.A."/>
            <person name="Guerrero F.D."/>
            <person name="Moolhuijzen P."/>
            <person name="Goolsby J.A."/>
            <person name="Tidwell J."/>
            <person name="Bellgard S.E."/>
            <person name="Bellgard M.I."/>
        </authorList>
    </citation>
    <scope>NUCLEOTIDE SEQUENCE</scope>
    <source>
        <tissue evidence="1">Shoot tissue taken approximately 20 cm above the soil surface</tissue>
    </source>
</reference>
<proteinExistence type="predicted"/>
<protein>
    <submittedName>
        <fullName evidence="1">Uncharacterized protein</fullName>
    </submittedName>
</protein>
<accession>A0A0A8YV91</accession>
<dbReference type="AlphaFoldDB" id="A0A0A8YV91"/>
<name>A0A0A8YV91_ARUDO</name>
<organism evidence="1">
    <name type="scientific">Arundo donax</name>
    <name type="common">Giant reed</name>
    <name type="synonym">Donax arundinaceus</name>
    <dbReference type="NCBI Taxonomy" id="35708"/>
    <lineage>
        <taxon>Eukaryota</taxon>
        <taxon>Viridiplantae</taxon>
        <taxon>Streptophyta</taxon>
        <taxon>Embryophyta</taxon>
        <taxon>Tracheophyta</taxon>
        <taxon>Spermatophyta</taxon>
        <taxon>Magnoliopsida</taxon>
        <taxon>Liliopsida</taxon>
        <taxon>Poales</taxon>
        <taxon>Poaceae</taxon>
        <taxon>PACMAD clade</taxon>
        <taxon>Arundinoideae</taxon>
        <taxon>Arundineae</taxon>
        <taxon>Arundo</taxon>
    </lineage>
</organism>
<reference evidence="1" key="1">
    <citation type="submission" date="2014-09" db="EMBL/GenBank/DDBJ databases">
        <authorList>
            <person name="Magalhaes I.L.F."/>
            <person name="Oliveira U."/>
            <person name="Santos F.R."/>
            <person name="Vidigal T.H.D.A."/>
            <person name="Brescovit A.D."/>
            <person name="Santos A.J."/>
        </authorList>
    </citation>
    <scope>NUCLEOTIDE SEQUENCE</scope>
    <source>
        <tissue evidence="1">Shoot tissue taken approximately 20 cm above the soil surface</tissue>
    </source>
</reference>